<gene>
    <name evidence="13" type="ORF">A3C15_00590</name>
</gene>
<dbReference type="EMBL" id="MFQD01000018">
    <property type="protein sequence ID" value="OGH68037.1"/>
    <property type="molecule type" value="Genomic_DNA"/>
</dbReference>
<evidence type="ECO:0000313" key="13">
    <source>
        <dbReference type="EMBL" id="OGH68037.1"/>
    </source>
</evidence>
<dbReference type="SUPFAM" id="SSF55174">
    <property type="entry name" value="Alpha-L RNA-binding motif"/>
    <property type="match status" value="1"/>
</dbReference>
<keyword evidence="4 11" id="KW-0067">ATP-binding</keyword>
<dbReference type="InterPro" id="IPR002305">
    <property type="entry name" value="aa-tRNA-synth_Ic"/>
</dbReference>
<dbReference type="PRINTS" id="PR01040">
    <property type="entry name" value="TRNASYNTHTYR"/>
</dbReference>
<dbReference type="GO" id="GO:0003723">
    <property type="term" value="F:RNA binding"/>
    <property type="evidence" value="ECO:0007669"/>
    <property type="project" value="UniProtKB-KW"/>
</dbReference>
<evidence type="ECO:0000256" key="11">
    <source>
        <dbReference type="RuleBase" id="RU363036"/>
    </source>
</evidence>
<organism evidence="13 14">
    <name type="scientific">Candidatus Magasanikbacteria bacterium RIFCSPHIGHO2_02_FULL_50_9b</name>
    <dbReference type="NCBI Taxonomy" id="1798682"/>
    <lineage>
        <taxon>Bacteria</taxon>
        <taxon>Candidatus Magasanikiibacteriota</taxon>
    </lineage>
</organism>
<dbReference type="GO" id="GO:0004831">
    <property type="term" value="F:tyrosine-tRNA ligase activity"/>
    <property type="evidence" value="ECO:0007669"/>
    <property type="project" value="UniProtKB-UniRule"/>
</dbReference>
<dbReference type="Gene3D" id="1.10.240.10">
    <property type="entry name" value="Tyrosyl-Transfer RNA Synthetase"/>
    <property type="match status" value="1"/>
</dbReference>
<evidence type="ECO:0000256" key="8">
    <source>
        <dbReference type="ARBA" id="ARBA00048248"/>
    </source>
</evidence>
<dbReference type="GO" id="GO:0005524">
    <property type="term" value="F:ATP binding"/>
    <property type="evidence" value="ECO:0007669"/>
    <property type="project" value="UniProtKB-KW"/>
</dbReference>
<evidence type="ECO:0000256" key="9">
    <source>
        <dbReference type="NCBIfam" id="TIGR00234"/>
    </source>
</evidence>
<evidence type="ECO:0000256" key="7">
    <source>
        <dbReference type="ARBA" id="ARBA00023146"/>
    </source>
</evidence>
<dbReference type="Gene3D" id="3.10.290.10">
    <property type="entry name" value="RNA-binding S4 domain"/>
    <property type="match status" value="1"/>
</dbReference>
<dbReference type="InterPro" id="IPR002307">
    <property type="entry name" value="Tyr-tRNA-ligase"/>
</dbReference>
<dbReference type="SMART" id="SM00363">
    <property type="entry name" value="S4"/>
    <property type="match status" value="1"/>
</dbReference>
<dbReference type="SUPFAM" id="SSF52374">
    <property type="entry name" value="Nucleotidylyl transferase"/>
    <property type="match status" value="1"/>
</dbReference>
<proteinExistence type="inferred from homology"/>
<evidence type="ECO:0000256" key="5">
    <source>
        <dbReference type="ARBA" id="ARBA00022884"/>
    </source>
</evidence>
<evidence type="ECO:0000256" key="2">
    <source>
        <dbReference type="ARBA" id="ARBA00022598"/>
    </source>
</evidence>
<dbReference type="PANTHER" id="PTHR11766:SF1">
    <property type="entry name" value="TYROSINE--TRNA LIGASE"/>
    <property type="match status" value="1"/>
</dbReference>
<dbReference type="STRING" id="1798682.A3C15_00590"/>
<accession>A0A1F6M8S4</accession>
<evidence type="ECO:0000256" key="10">
    <source>
        <dbReference type="PROSITE-ProRule" id="PRU00182"/>
    </source>
</evidence>
<dbReference type="PANTHER" id="PTHR11766">
    <property type="entry name" value="TYROSYL-TRNA SYNTHETASE"/>
    <property type="match status" value="1"/>
</dbReference>
<name>A0A1F6M8S4_9BACT</name>
<sequence>MAKPHTAKISTDPAKISQILDRGVAECIVREDLEAKLKAGAPLRIKLGIDPTSPNLHLGRSIPLLKLRDFQELGHQVVFIVGDFTGIIGDTSDKEAERPMLTEADIAANLKTYVAQAGKIIDLDRAEIHFNSTWLGKLGFKEIGEMANHFSVAEFIARENIAKRLDGGKRVSLREVLYPLMQAYDSVAITADVELGGTDQRFNVLAGRSLQPFYGQPAQNIIVNPLIAGLDGRKMSSSWGNTINLLDEPADMYGKVMSLLDELVLEYFMNATRIDLAEIVEMRSALAAGTNPRDLKMRLGREIVGMYWGAAAAGAAEEHFRTVHQQGGVPEDMPVVKVDWVQAALVDVLVEVGFCSSKSEARRQIEEGGVKVDGVVVEDVAAMVEAKKEGVVVQKGKRFFVRIV</sequence>
<comment type="caution">
    <text evidence="13">The sequence shown here is derived from an EMBL/GenBank/DDBJ whole genome shotgun (WGS) entry which is preliminary data.</text>
</comment>
<comment type="catalytic activity">
    <reaction evidence="8">
        <text>tRNA(Tyr) + L-tyrosine + ATP = L-tyrosyl-tRNA(Tyr) + AMP + diphosphate + H(+)</text>
        <dbReference type="Rhea" id="RHEA:10220"/>
        <dbReference type="Rhea" id="RHEA-COMP:9706"/>
        <dbReference type="Rhea" id="RHEA-COMP:9707"/>
        <dbReference type="ChEBI" id="CHEBI:15378"/>
        <dbReference type="ChEBI" id="CHEBI:30616"/>
        <dbReference type="ChEBI" id="CHEBI:33019"/>
        <dbReference type="ChEBI" id="CHEBI:58315"/>
        <dbReference type="ChEBI" id="CHEBI:78442"/>
        <dbReference type="ChEBI" id="CHEBI:78536"/>
        <dbReference type="ChEBI" id="CHEBI:456215"/>
        <dbReference type="EC" id="6.1.1.1"/>
    </reaction>
</comment>
<dbReference type="PROSITE" id="PS50889">
    <property type="entry name" value="S4"/>
    <property type="match status" value="1"/>
</dbReference>
<feature type="domain" description="RNA-binding S4" evidence="12">
    <location>
        <begin position="344"/>
        <end position="404"/>
    </location>
</feature>
<dbReference type="Gene3D" id="3.40.50.620">
    <property type="entry name" value="HUPs"/>
    <property type="match status" value="1"/>
</dbReference>
<dbReference type="Proteomes" id="UP000176532">
    <property type="component" value="Unassembled WGS sequence"/>
</dbReference>
<keyword evidence="5 10" id="KW-0694">RNA-binding</keyword>
<evidence type="ECO:0000259" key="12">
    <source>
        <dbReference type="SMART" id="SM00363"/>
    </source>
</evidence>
<evidence type="ECO:0000256" key="4">
    <source>
        <dbReference type="ARBA" id="ARBA00022840"/>
    </source>
</evidence>
<dbReference type="NCBIfam" id="TIGR00234">
    <property type="entry name" value="tyrS"/>
    <property type="match status" value="1"/>
</dbReference>
<protein>
    <recommendedName>
        <fullName evidence="1 9">Tyrosine--tRNA ligase</fullName>
        <ecNumber evidence="1 9">6.1.1.1</ecNumber>
    </recommendedName>
</protein>
<dbReference type="Pfam" id="PF22421">
    <property type="entry name" value="SYY_C-terminal"/>
    <property type="match status" value="1"/>
</dbReference>
<keyword evidence="7 11" id="KW-0030">Aminoacyl-tRNA synthetase</keyword>
<reference evidence="13 14" key="1">
    <citation type="journal article" date="2016" name="Nat. Commun.">
        <title>Thousands of microbial genomes shed light on interconnected biogeochemical processes in an aquifer system.</title>
        <authorList>
            <person name="Anantharaman K."/>
            <person name="Brown C.T."/>
            <person name="Hug L.A."/>
            <person name="Sharon I."/>
            <person name="Castelle C.J."/>
            <person name="Probst A.J."/>
            <person name="Thomas B.C."/>
            <person name="Singh A."/>
            <person name="Wilkins M.J."/>
            <person name="Karaoz U."/>
            <person name="Brodie E.L."/>
            <person name="Williams K.H."/>
            <person name="Hubbard S.S."/>
            <person name="Banfield J.F."/>
        </authorList>
    </citation>
    <scope>NUCLEOTIDE SEQUENCE [LARGE SCALE GENOMIC DNA]</scope>
</reference>
<dbReference type="AlphaFoldDB" id="A0A1F6M8S4"/>
<dbReference type="Pfam" id="PF00579">
    <property type="entry name" value="tRNA-synt_1b"/>
    <property type="match status" value="1"/>
</dbReference>
<dbReference type="InterPro" id="IPR024088">
    <property type="entry name" value="Tyr-tRNA-ligase_bac-type"/>
</dbReference>
<dbReference type="EC" id="6.1.1.1" evidence="1 9"/>
<dbReference type="GO" id="GO:0006437">
    <property type="term" value="P:tyrosyl-tRNA aminoacylation"/>
    <property type="evidence" value="ECO:0007669"/>
    <property type="project" value="UniProtKB-UniRule"/>
</dbReference>
<evidence type="ECO:0000256" key="6">
    <source>
        <dbReference type="ARBA" id="ARBA00022917"/>
    </source>
</evidence>
<dbReference type="InterPro" id="IPR054608">
    <property type="entry name" value="SYY-like_C"/>
</dbReference>
<dbReference type="InterPro" id="IPR002942">
    <property type="entry name" value="S4_RNA-bd"/>
</dbReference>
<dbReference type="GO" id="GO:0005829">
    <property type="term" value="C:cytosol"/>
    <property type="evidence" value="ECO:0007669"/>
    <property type="project" value="TreeGrafter"/>
</dbReference>
<evidence type="ECO:0000256" key="3">
    <source>
        <dbReference type="ARBA" id="ARBA00022741"/>
    </source>
</evidence>
<keyword evidence="6 11" id="KW-0648">Protein biosynthesis</keyword>
<dbReference type="InterPro" id="IPR036986">
    <property type="entry name" value="S4_RNA-bd_sf"/>
</dbReference>
<comment type="similarity">
    <text evidence="11">Belongs to the class-I aminoacyl-tRNA synthetase family.</text>
</comment>
<keyword evidence="2 11" id="KW-0436">Ligase</keyword>
<dbReference type="InterPro" id="IPR014729">
    <property type="entry name" value="Rossmann-like_a/b/a_fold"/>
</dbReference>
<keyword evidence="3 11" id="KW-0547">Nucleotide-binding</keyword>
<evidence type="ECO:0000256" key="1">
    <source>
        <dbReference type="ARBA" id="ARBA00013160"/>
    </source>
</evidence>
<evidence type="ECO:0000313" key="14">
    <source>
        <dbReference type="Proteomes" id="UP000176532"/>
    </source>
</evidence>
<dbReference type="CDD" id="cd00805">
    <property type="entry name" value="TyrRS_core"/>
    <property type="match status" value="1"/>
</dbReference>